<proteinExistence type="predicted"/>
<name>A0A6J4IRY9_9ACTN</name>
<feature type="non-terminal residue" evidence="2">
    <location>
        <position position="155"/>
    </location>
</feature>
<feature type="compositionally biased region" description="Basic and acidic residues" evidence="1">
    <location>
        <begin position="47"/>
        <end position="57"/>
    </location>
</feature>
<reference evidence="2" key="1">
    <citation type="submission" date="2020-02" db="EMBL/GenBank/DDBJ databases">
        <authorList>
            <person name="Meier V. D."/>
        </authorList>
    </citation>
    <scope>NUCLEOTIDE SEQUENCE</scope>
    <source>
        <strain evidence="2">AVDCRST_MAG10</strain>
    </source>
</reference>
<gene>
    <name evidence="2" type="ORF">AVDCRST_MAG10-2568</name>
</gene>
<sequence>GRTGDDIAVGRGGGHHRAGRRRPHQGARAPADARPRSSGHLTVRLPDPSDLRHLEAAHRHRLRRRLGHPDPGFGRRRRRQRRLVRRLRQRHDHRPRRGNRHPVRAPVDHLGVGGRQGHARPDHRTGGLHRRLHRTSRPLRGPCQRRPCEPGELFL</sequence>
<dbReference type="AlphaFoldDB" id="A0A6J4IRY9"/>
<feature type="compositionally biased region" description="Basic residues" evidence="1">
    <location>
        <begin position="74"/>
        <end position="103"/>
    </location>
</feature>
<feature type="compositionally biased region" description="Basic residues" evidence="1">
    <location>
        <begin position="13"/>
        <end position="25"/>
    </location>
</feature>
<feature type="compositionally biased region" description="Basic residues" evidence="1">
    <location>
        <begin position="126"/>
        <end position="137"/>
    </location>
</feature>
<accession>A0A6J4IRY9</accession>
<feature type="region of interest" description="Disordered" evidence="1">
    <location>
        <begin position="1"/>
        <end position="155"/>
    </location>
</feature>
<organism evidence="2">
    <name type="scientific">uncultured Acidimicrobiales bacterium</name>
    <dbReference type="NCBI Taxonomy" id="310071"/>
    <lineage>
        <taxon>Bacteria</taxon>
        <taxon>Bacillati</taxon>
        <taxon>Actinomycetota</taxon>
        <taxon>Acidimicrobiia</taxon>
        <taxon>Acidimicrobiales</taxon>
        <taxon>environmental samples</taxon>
    </lineage>
</organism>
<evidence type="ECO:0000256" key="1">
    <source>
        <dbReference type="SAM" id="MobiDB-lite"/>
    </source>
</evidence>
<protein>
    <submittedName>
        <fullName evidence="2">Peptidase, M23/M37 family</fullName>
    </submittedName>
</protein>
<dbReference type="EMBL" id="CADCTB010000159">
    <property type="protein sequence ID" value="CAA9257557.1"/>
    <property type="molecule type" value="Genomic_DNA"/>
</dbReference>
<feature type="non-terminal residue" evidence="2">
    <location>
        <position position="1"/>
    </location>
</feature>
<evidence type="ECO:0000313" key="2">
    <source>
        <dbReference type="EMBL" id="CAA9257557.1"/>
    </source>
</evidence>